<dbReference type="Proteomes" id="UP000002505">
    <property type="component" value="Plasmid pACHL01"/>
</dbReference>
<protein>
    <submittedName>
        <fullName evidence="1">Uncharacterized protein</fullName>
    </submittedName>
</protein>
<dbReference type="EMBL" id="CP001342">
    <property type="protein sequence ID" value="ACL41954.1"/>
    <property type="molecule type" value="Genomic_DNA"/>
</dbReference>
<keyword evidence="1" id="KW-0614">Plasmid</keyword>
<dbReference type="RefSeq" id="WP_012622971.1">
    <property type="nucleotide sequence ID" value="NC_011879.1"/>
</dbReference>
<dbReference type="AlphaFoldDB" id="B8HHQ7"/>
<dbReference type="KEGG" id="ach:Achl_4003"/>
<evidence type="ECO:0000313" key="1">
    <source>
        <dbReference type="EMBL" id="ACL41954.1"/>
    </source>
</evidence>
<dbReference type="HOGENOM" id="CLU_1821412_0_0_11"/>
<geneLocation type="plasmid" evidence="1 2">
    <name>pACHL01</name>
</geneLocation>
<sequence>MSTDRQPRGIPVGGQFAAATRTEPAVSLRTYRDEEHRLERNAVEAIYTAGRGRGRNRHGNIDRITEAYDAAGAYVDSLGEARNVPEADARQAFQELREEFEADKDSLDDKTLRDRKFEVAGQANWVVEYRSSSYNNQGQTP</sequence>
<name>B8HHQ7_PSECP</name>
<organism evidence="1 2">
    <name type="scientific">Pseudarthrobacter chlorophenolicus (strain ATCC 700700 / DSM 12829 / CIP 107037 / JCM 12360 / KCTC 9906 / NCIMB 13794 / A6)</name>
    <name type="common">Arthrobacter chlorophenolicus</name>
    <dbReference type="NCBI Taxonomy" id="452863"/>
    <lineage>
        <taxon>Bacteria</taxon>
        <taxon>Bacillati</taxon>
        <taxon>Actinomycetota</taxon>
        <taxon>Actinomycetes</taxon>
        <taxon>Micrococcales</taxon>
        <taxon>Micrococcaceae</taxon>
        <taxon>Pseudarthrobacter</taxon>
    </lineage>
</organism>
<accession>B8HHQ7</accession>
<proteinExistence type="predicted"/>
<evidence type="ECO:0000313" key="2">
    <source>
        <dbReference type="Proteomes" id="UP000002505"/>
    </source>
</evidence>
<reference evidence="1" key="1">
    <citation type="submission" date="2009-01" db="EMBL/GenBank/DDBJ databases">
        <title>Complete sequence of plasmid1 of Arthrobacter chlorophenolicus A6.</title>
        <authorList>
            <consortium name="US DOE Joint Genome Institute"/>
            <person name="Lucas S."/>
            <person name="Copeland A."/>
            <person name="Lapidus A."/>
            <person name="Glavina del Rio T."/>
            <person name="Tice H."/>
            <person name="Bruce D."/>
            <person name="Goodwin L."/>
            <person name="Pitluck S."/>
            <person name="Goltsman E."/>
            <person name="Clum A."/>
            <person name="Larimer F."/>
            <person name="Land M."/>
            <person name="Hauser L."/>
            <person name="Kyrpides N."/>
            <person name="Mikhailova N."/>
            <person name="Jansson J."/>
            <person name="Richardson P."/>
        </authorList>
    </citation>
    <scope>NUCLEOTIDE SEQUENCE [LARGE SCALE GENOMIC DNA]</scope>
    <source>
        <strain evidence="1">A6</strain>
        <plasmid evidence="1">pACHL01</plasmid>
    </source>
</reference>
<keyword evidence="2" id="KW-1185">Reference proteome</keyword>
<gene>
    <name evidence="1" type="ordered locus">Achl_4003</name>
</gene>